<dbReference type="KEGG" id="sspb:CP982_25155"/>
<keyword evidence="5" id="KW-1185">Reference proteome</keyword>
<dbReference type="EMBL" id="JACHJD010000020">
    <property type="protein sequence ID" value="MBB5108696.1"/>
    <property type="molecule type" value="Genomic_DNA"/>
</dbReference>
<gene>
    <name evidence="3" type="ORF">CP982_25155</name>
    <name evidence="2" type="ORF">FHS40_007818</name>
</gene>
<keyword evidence="1" id="KW-0732">Signal</keyword>
<evidence type="ECO:0000313" key="2">
    <source>
        <dbReference type="EMBL" id="MBB5108696.1"/>
    </source>
</evidence>
<dbReference type="PROSITE" id="PS51257">
    <property type="entry name" value="PROKAR_LIPOPROTEIN"/>
    <property type="match status" value="1"/>
</dbReference>
<reference evidence="2 5" key="2">
    <citation type="submission" date="2020-08" db="EMBL/GenBank/DDBJ databases">
        <title>Genomic Encyclopedia of Type Strains, Phase III (KMG-III): the genomes of soil and plant-associated and newly described type strains.</title>
        <authorList>
            <person name="Whitman W."/>
        </authorList>
    </citation>
    <scope>NUCLEOTIDE SEQUENCE [LARGE SCALE GENOMIC DNA]</scope>
    <source>
        <strain evidence="2 5">CECT 3146</strain>
    </source>
</reference>
<keyword evidence="3" id="KW-0449">Lipoprotein</keyword>
<dbReference type="Proteomes" id="UP000549009">
    <property type="component" value="Unassembled WGS sequence"/>
</dbReference>
<feature type="signal peptide" evidence="1">
    <location>
        <begin position="1"/>
        <end position="28"/>
    </location>
</feature>
<evidence type="ECO:0000313" key="3">
    <source>
        <dbReference type="EMBL" id="QEV61586.1"/>
    </source>
</evidence>
<dbReference type="EMBL" id="CP023690">
    <property type="protein sequence ID" value="QEV61586.1"/>
    <property type="molecule type" value="Genomic_DNA"/>
</dbReference>
<dbReference type="SUPFAM" id="SSF89392">
    <property type="entry name" value="Prokaryotic lipoproteins and lipoprotein localization factors"/>
    <property type="match status" value="1"/>
</dbReference>
<dbReference type="Gene3D" id="2.50.20.20">
    <property type="match status" value="1"/>
</dbReference>
<dbReference type="Proteomes" id="UP000326505">
    <property type="component" value="Chromosome"/>
</dbReference>
<dbReference type="OrthoDB" id="3369896at2"/>
<organism evidence="3 4">
    <name type="scientific">Streptomyces spectabilis</name>
    <dbReference type="NCBI Taxonomy" id="68270"/>
    <lineage>
        <taxon>Bacteria</taxon>
        <taxon>Bacillati</taxon>
        <taxon>Actinomycetota</taxon>
        <taxon>Actinomycetes</taxon>
        <taxon>Kitasatosporales</taxon>
        <taxon>Streptomycetaceae</taxon>
        <taxon>Streptomyces</taxon>
    </lineage>
</organism>
<accession>A0A5P2XGD6</accession>
<evidence type="ECO:0000256" key="1">
    <source>
        <dbReference type="SAM" id="SignalP"/>
    </source>
</evidence>
<sequence length="287" mass="30285">MIISVRKGRKGAAGAAVAALLLAGGAVGCGTEKKSDSAGGDLSPAAAVQKAAKNSEELKSFSFRMKGQVPGDGRVKAEASMTAEPLAMRMKMTALDQGAQKAEIRLVDGGLYLGGGKPSAETDGKSWMKFDAKAMEKQGAGKPGGSSMSSQAEKNPAQEAAFLTGSKDVKKVGEETVDGVETTHYKGTVTLDDLRADLKGEDAKTRASRTKNIEKFEDMGIEKLSMDMWIDGDDRAKQFRTQGDADKGKFDMTITFFDVNKPVTVTAPPKSQVMDLAQMMKDSGAKG</sequence>
<dbReference type="InterPro" id="IPR046720">
    <property type="entry name" value="DUF6612"/>
</dbReference>
<evidence type="ECO:0000313" key="4">
    <source>
        <dbReference type="Proteomes" id="UP000326505"/>
    </source>
</evidence>
<reference evidence="3 4" key="1">
    <citation type="submission" date="2017-09" db="EMBL/GenBank/DDBJ databases">
        <authorList>
            <person name="Lee N."/>
            <person name="Cho B.-K."/>
        </authorList>
    </citation>
    <scope>NUCLEOTIDE SEQUENCE [LARGE SCALE GENOMIC DNA]</scope>
    <source>
        <strain evidence="3 4">ATCC 27465</strain>
    </source>
</reference>
<proteinExistence type="predicted"/>
<dbReference type="RefSeq" id="WP_150512578.1">
    <property type="nucleotide sequence ID" value="NZ_BMSQ01000008.1"/>
</dbReference>
<evidence type="ECO:0000313" key="5">
    <source>
        <dbReference type="Proteomes" id="UP000549009"/>
    </source>
</evidence>
<name>A0A5P2XGD6_STRST</name>
<dbReference type="InterPro" id="IPR029046">
    <property type="entry name" value="LolA/LolB/LppX"/>
</dbReference>
<feature type="chain" id="PRO_5044623347" evidence="1">
    <location>
        <begin position="29"/>
        <end position="287"/>
    </location>
</feature>
<protein>
    <submittedName>
        <fullName evidence="3">LppX_LprAFG lipoprotein</fullName>
    </submittedName>
</protein>
<dbReference type="AlphaFoldDB" id="A0A5P2XGD6"/>
<dbReference type="Pfam" id="PF20316">
    <property type="entry name" value="DUF6612"/>
    <property type="match status" value="1"/>
</dbReference>